<evidence type="ECO:0000313" key="1">
    <source>
        <dbReference type="EMBL" id="GAA3724231.1"/>
    </source>
</evidence>
<dbReference type="Pfam" id="PF05962">
    <property type="entry name" value="HutD"/>
    <property type="match status" value="1"/>
</dbReference>
<keyword evidence="2" id="KW-1185">Reference proteome</keyword>
<gene>
    <name evidence="1" type="ORF">GCM10023082_22890</name>
</gene>
<dbReference type="Proteomes" id="UP001499884">
    <property type="component" value="Unassembled WGS sequence"/>
</dbReference>
<dbReference type="CDD" id="cd20293">
    <property type="entry name" value="cupin_HutD_N"/>
    <property type="match status" value="1"/>
</dbReference>
<accession>A0ABP7ESW9</accession>
<organism evidence="1 2">
    <name type="scientific">Streptomyces tremellae</name>
    <dbReference type="NCBI Taxonomy" id="1124239"/>
    <lineage>
        <taxon>Bacteria</taxon>
        <taxon>Bacillati</taxon>
        <taxon>Actinomycetota</taxon>
        <taxon>Actinomycetes</taxon>
        <taxon>Kitasatosporales</taxon>
        <taxon>Streptomycetaceae</taxon>
        <taxon>Streptomyces</taxon>
    </lineage>
</organism>
<dbReference type="InterPro" id="IPR010282">
    <property type="entry name" value="Uncharacterised_HutD/Ves"/>
</dbReference>
<dbReference type="InterPro" id="IPR011051">
    <property type="entry name" value="RmlC_Cupin_sf"/>
</dbReference>
<sequence length="198" mass="20414">MGTAVLRERAYRRVPWKNGGGTTREVAAGPSAGGDGFDWRVSVADVAAEGPFSAFPGVDRVITLVEGEGMVLTVDGAEHRLAPLAPYAFPGEAATDCRLPGGAARDLNLMTRRGRAAGSVRVTDVAGALDLECAAGAVLLVLPVAGSLSLDDGGGRAEPLARLDCVRHDGAGSVRLRGHGGVAEIRVTPAPGHREHRH</sequence>
<dbReference type="PANTHER" id="PTHR37943:SF1">
    <property type="entry name" value="PROTEIN VES"/>
    <property type="match status" value="1"/>
</dbReference>
<dbReference type="Gene3D" id="2.60.120.10">
    <property type="entry name" value="Jelly Rolls"/>
    <property type="match status" value="1"/>
</dbReference>
<reference evidence="2" key="1">
    <citation type="journal article" date="2019" name="Int. J. Syst. Evol. Microbiol.">
        <title>The Global Catalogue of Microorganisms (GCM) 10K type strain sequencing project: providing services to taxonomists for standard genome sequencing and annotation.</title>
        <authorList>
            <consortium name="The Broad Institute Genomics Platform"/>
            <consortium name="The Broad Institute Genome Sequencing Center for Infectious Disease"/>
            <person name="Wu L."/>
            <person name="Ma J."/>
        </authorList>
    </citation>
    <scope>NUCLEOTIDE SEQUENCE [LARGE SCALE GENOMIC DNA]</scope>
    <source>
        <strain evidence="2">JCM 30846</strain>
    </source>
</reference>
<evidence type="ECO:0000313" key="2">
    <source>
        <dbReference type="Proteomes" id="UP001499884"/>
    </source>
</evidence>
<dbReference type="SUPFAM" id="SSF51182">
    <property type="entry name" value="RmlC-like cupins"/>
    <property type="match status" value="1"/>
</dbReference>
<protein>
    <submittedName>
        <fullName evidence="1">HutD family protein</fullName>
    </submittedName>
</protein>
<name>A0ABP7ESW9_9ACTN</name>
<dbReference type="EMBL" id="BAABEP010000011">
    <property type="protein sequence ID" value="GAA3724231.1"/>
    <property type="molecule type" value="Genomic_DNA"/>
</dbReference>
<proteinExistence type="predicted"/>
<comment type="caution">
    <text evidence="1">The sequence shown here is derived from an EMBL/GenBank/DDBJ whole genome shotgun (WGS) entry which is preliminary data.</text>
</comment>
<dbReference type="InterPro" id="IPR014710">
    <property type="entry name" value="RmlC-like_jellyroll"/>
</dbReference>
<dbReference type="PANTHER" id="PTHR37943">
    <property type="entry name" value="PROTEIN VES"/>
    <property type="match status" value="1"/>
</dbReference>
<dbReference type="RefSeq" id="WP_345644832.1">
    <property type="nucleotide sequence ID" value="NZ_BAABEP010000011.1"/>
</dbReference>